<keyword evidence="12" id="KW-1185">Reference proteome</keyword>
<evidence type="ECO:0000256" key="6">
    <source>
        <dbReference type="ARBA" id="ARBA00022989"/>
    </source>
</evidence>
<dbReference type="GO" id="GO:0005886">
    <property type="term" value="C:plasma membrane"/>
    <property type="evidence" value="ECO:0007669"/>
    <property type="project" value="UniProtKB-SubCell"/>
</dbReference>
<comment type="function">
    <text evidence="9">Part of the tripartite ATP-independent periplasmic (TRAP) transport system.</text>
</comment>
<keyword evidence="3" id="KW-1003">Cell membrane</keyword>
<evidence type="ECO:0000256" key="5">
    <source>
        <dbReference type="ARBA" id="ARBA00022692"/>
    </source>
</evidence>
<dbReference type="GO" id="GO:0015740">
    <property type="term" value="P:C4-dicarboxylate transport"/>
    <property type="evidence" value="ECO:0007669"/>
    <property type="project" value="TreeGrafter"/>
</dbReference>
<dbReference type="InterPro" id="IPR055348">
    <property type="entry name" value="DctQ"/>
</dbReference>
<organism evidence="11 12">
    <name type="scientific">Zobellella denitrificans</name>
    <dbReference type="NCBI Taxonomy" id="347534"/>
    <lineage>
        <taxon>Bacteria</taxon>
        <taxon>Pseudomonadati</taxon>
        <taxon>Pseudomonadota</taxon>
        <taxon>Gammaproteobacteria</taxon>
        <taxon>Aeromonadales</taxon>
        <taxon>Aeromonadaceae</taxon>
        <taxon>Zobellella</taxon>
    </lineage>
</organism>
<evidence type="ECO:0000256" key="7">
    <source>
        <dbReference type="ARBA" id="ARBA00023136"/>
    </source>
</evidence>
<gene>
    <name evidence="11" type="ORF">AN401_00590</name>
</gene>
<sequence length="163" mass="18639">MERFITWLARLQLAIGTLALVIFVAATLLQVLARYLNISVLWTEEVAVNAFIWAIFSGAAVMVREKKHFSFNALAMKLTGRTRLALVLFERSVMLVFCVLCAFYSVEITDTFWHSKWVTLPSLQQGYVWLVLPVSFATSSLYLLEGMLKEIRVCVKREKPAWS</sequence>
<keyword evidence="4 9" id="KW-0997">Cell inner membrane</keyword>
<comment type="subcellular location">
    <subcellularLocation>
        <location evidence="1 9">Cell inner membrane</location>
        <topology evidence="1 9">Multi-pass membrane protein</topology>
    </subcellularLocation>
</comment>
<feature type="transmembrane region" description="Helical" evidence="9">
    <location>
        <begin position="126"/>
        <end position="144"/>
    </location>
</feature>
<reference evidence="12" key="1">
    <citation type="submission" date="2015-09" db="EMBL/GenBank/DDBJ databases">
        <authorList>
            <person name="Shao Z."/>
            <person name="Wang L."/>
        </authorList>
    </citation>
    <scope>NUCLEOTIDE SEQUENCE [LARGE SCALE GENOMIC DNA]</scope>
    <source>
        <strain evidence="12">F13-1</strain>
    </source>
</reference>
<evidence type="ECO:0000313" key="12">
    <source>
        <dbReference type="Proteomes" id="UP000217763"/>
    </source>
</evidence>
<evidence type="ECO:0000256" key="9">
    <source>
        <dbReference type="RuleBase" id="RU369079"/>
    </source>
</evidence>
<feature type="transmembrane region" description="Helical" evidence="9">
    <location>
        <begin position="46"/>
        <end position="63"/>
    </location>
</feature>
<dbReference type="Pfam" id="PF04290">
    <property type="entry name" value="DctQ"/>
    <property type="match status" value="1"/>
</dbReference>
<keyword evidence="2 9" id="KW-0813">Transport</keyword>
<feature type="transmembrane region" description="Helical" evidence="9">
    <location>
        <begin position="84"/>
        <end position="106"/>
    </location>
</feature>
<keyword evidence="5 9" id="KW-0812">Transmembrane</keyword>
<dbReference type="RefSeq" id="WP_096778278.1">
    <property type="nucleotide sequence ID" value="NZ_CP012621.1"/>
</dbReference>
<dbReference type="Proteomes" id="UP000217763">
    <property type="component" value="Chromosome"/>
</dbReference>
<proteinExistence type="inferred from homology"/>
<dbReference type="AlphaFoldDB" id="A0A291HK68"/>
<keyword evidence="7 9" id="KW-0472">Membrane</keyword>
<evidence type="ECO:0000256" key="4">
    <source>
        <dbReference type="ARBA" id="ARBA00022519"/>
    </source>
</evidence>
<feature type="transmembrane region" description="Helical" evidence="9">
    <location>
        <begin position="7"/>
        <end position="26"/>
    </location>
</feature>
<protein>
    <recommendedName>
        <fullName evidence="9">TRAP transporter small permease protein</fullName>
    </recommendedName>
</protein>
<evidence type="ECO:0000256" key="2">
    <source>
        <dbReference type="ARBA" id="ARBA00022448"/>
    </source>
</evidence>
<name>A0A291HK68_9GAMM</name>
<dbReference type="PANTHER" id="PTHR35011">
    <property type="entry name" value="2,3-DIKETO-L-GULONATE TRAP TRANSPORTER SMALL PERMEASE PROTEIN YIAM"/>
    <property type="match status" value="1"/>
</dbReference>
<evidence type="ECO:0000313" key="11">
    <source>
        <dbReference type="EMBL" id="ATG72524.1"/>
    </source>
</evidence>
<evidence type="ECO:0000256" key="8">
    <source>
        <dbReference type="ARBA" id="ARBA00038436"/>
    </source>
</evidence>
<feature type="domain" description="Tripartite ATP-independent periplasmic transporters DctQ component" evidence="10">
    <location>
        <begin position="24"/>
        <end position="151"/>
    </location>
</feature>
<accession>A0A291HK68</accession>
<evidence type="ECO:0000256" key="1">
    <source>
        <dbReference type="ARBA" id="ARBA00004429"/>
    </source>
</evidence>
<dbReference type="InterPro" id="IPR007387">
    <property type="entry name" value="TRAP_DctQ"/>
</dbReference>
<comment type="subunit">
    <text evidence="9">The complex comprises the extracytoplasmic solute receptor protein and the two transmembrane proteins.</text>
</comment>
<dbReference type="PANTHER" id="PTHR35011:SF11">
    <property type="entry name" value="TRAP TRANSPORTER SMALL PERMEASE PROTEIN"/>
    <property type="match status" value="1"/>
</dbReference>
<keyword evidence="6 9" id="KW-1133">Transmembrane helix</keyword>
<dbReference type="KEGG" id="zdf:AN401_00590"/>
<evidence type="ECO:0000259" key="10">
    <source>
        <dbReference type="Pfam" id="PF04290"/>
    </source>
</evidence>
<dbReference type="EMBL" id="CP012621">
    <property type="protein sequence ID" value="ATG72524.1"/>
    <property type="molecule type" value="Genomic_DNA"/>
</dbReference>
<dbReference type="GO" id="GO:0022857">
    <property type="term" value="F:transmembrane transporter activity"/>
    <property type="evidence" value="ECO:0007669"/>
    <property type="project" value="UniProtKB-UniRule"/>
</dbReference>
<evidence type="ECO:0000256" key="3">
    <source>
        <dbReference type="ARBA" id="ARBA00022475"/>
    </source>
</evidence>
<comment type="similarity">
    <text evidence="8 9">Belongs to the TRAP transporter small permease family.</text>
</comment>